<evidence type="ECO:0000313" key="3">
    <source>
        <dbReference type="Proteomes" id="UP001482620"/>
    </source>
</evidence>
<evidence type="ECO:0000256" key="1">
    <source>
        <dbReference type="SAM" id="Phobius"/>
    </source>
</evidence>
<keyword evidence="1" id="KW-0812">Transmembrane</keyword>
<dbReference type="Proteomes" id="UP001482620">
    <property type="component" value="Unassembled WGS sequence"/>
</dbReference>
<keyword evidence="1" id="KW-0472">Membrane</keyword>
<dbReference type="EMBL" id="JAHRIQ010000211">
    <property type="protein sequence ID" value="MEQ2220297.1"/>
    <property type="molecule type" value="Genomic_DNA"/>
</dbReference>
<reference evidence="2 3" key="1">
    <citation type="submission" date="2021-06" db="EMBL/GenBank/DDBJ databases">
        <authorList>
            <person name="Palmer J.M."/>
        </authorList>
    </citation>
    <scope>NUCLEOTIDE SEQUENCE [LARGE SCALE GENOMIC DNA]</scope>
    <source>
        <strain evidence="3">if_2019</strain>
        <tissue evidence="2">Muscle</tissue>
    </source>
</reference>
<comment type="caution">
    <text evidence="2">The sequence shown here is derived from an EMBL/GenBank/DDBJ whole genome shotgun (WGS) entry which is preliminary data.</text>
</comment>
<keyword evidence="3" id="KW-1185">Reference proteome</keyword>
<sequence length="139" mass="16184">MFAWINLISRFIPERAHCSRVHQLNASAERAAHRGLVRASFVFLLLSATVLFTLTHRNSCPVSMTFVSDLPSVDTRTHCSHWHVMLQLSHLSFIIQFKQENYFESEIIPWGSNNIFDTFLMILHFFPVITKKVSLLYFI</sequence>
<protein>
    <submittedName>
        <fullName evidence="2">Uncharacterized protein</fullName>
    </submittedName>
</protein>
<evidence type="ECO:0000313" key="2">
    <source>
        <dbReference type="EMBL" id="MEQ2220297.1"/>
    </source>
</evidence>
<proteinExistence type="predicted"/>
<accession>A0ABV0SLK2</accession>
<feature type="transmembrane region" description="Helical" evidence="1">
    <location>
        <begin position="35"/>
        <end position="54"/>
    </location>
</feature>
<organism evidence="2 3">
    <name type="scientific">Ilyodon furcidens</name>
    <name type="common">goldbreast splitfin</name>
    <dbReference type="NCBI Taxonomy" id="33524"/>
    <lineage>
        <taxon>Eukaryota</taxon>
        <taxon>Metazoa</taxon>
        <taxon>Chordata</taxon>
        <taxon>Craniata</taxon>
        <taxon>Vertebrata</taxon>
        <taxon>Euteleostomi</taxon>
        <taxon>Actinopterygii</taxon>
        <taxon>Neopterygii</taxon>
        <taxon>Teleostei</taxon>
        <taxon>Neoteleostei</taxon>
        <taxon>Acanthomorphata</taxon>
        <taxon>Ovalentaria</taxon>
        <taxon>Atherinomorphae</taxon>
        <taxon>Cyprinodontiformes</taxon>
        <taxon>Goodeidae</taxon>
        <taxon>Ilyodon</taxon>
    </lineage>
</organism>
<gene>
    <name evidence="2" type="ORF">ILYODFUR_003956</name>
</gene>
<name>A0ABV0SLK2_9TELE</name>
<keyword evidence="1" id="KW-1133">Transmembrane helix</keyword>